<evidence type="ECO:0000313" key="1">
    <source>
        <dbReference type="EMBL" id="MBB6035236.1"/>
    </source>
</evidence>
<dbReference type="Gene3D" id="1.10.510.10">
    <property type="entry name" value="Transferase(Phosphotransferase) domain 1"/>
    <property type="match status" value="1"/>
</dbReference>
<keyword evidence="2" id="KW-1185">Reference proteome</keyword>
<dbReference type="Proteomes" id="UP000548476">
    <property type="component" value="Unassembled WGS sequence"/>
</dbReference>
<dbReference type="SUPFAM" id="SSF56112">
    <property type="entry name" value="Protein kinase-like (PK-like)"/>
    <property type="match status" value="1"/>
</dbReference>
<dbReference type="EMBL" id="JACHGT010000006">
    <property type="protein sequence ID" value="MBB6035236.1"/>
    <property type="molecule type" value="Genomic_DNA"/>
</dbReference>
<dbReference type="AlphaFoldDB" id="A0A841FG48"/>
<proteinExistence type="predicted"/>
<dbReference type="RefSeq" id="WP_184788092.1">
    <property type="nucleotide sequence ID" value="NZ_BONT01000004.1"/>
</dbReference>
<protein>
    <recommendedName>
        <fullName evidence="3">Protein kinase domain-containing protein</fullName>
    </recommendedName>
</protein>
<evidence type="ECO:0008006" key="3">
    <source>
        <dbReference type="Google" id="ProtNLM"/>
    </source>
</evidence>
<sequence>MNDVPMYRDETASVYPAAAPGGGPAVMIVGAEPVAASRFDPWAAALLSVSPLPGVATVFQAAREPDGRPMLVVDAAGVTLAERLVGQGPLPVAEVHTTGLALASALAQVHTTGLWHGAVCPSTVVYADGVRLAGFDACAPGMAKPPAPSRFAAPEGVPGPAGDVYGLAATLYAALGGQPGGLVGELYDVPPPLTAALRAGMSPDPAQRPTAQQLYGSLSVIGATENTLPAVPVAAALVGSPVRPVNQAVVSINLAIAGAAAAGAAAAAGVVVGQGASGALSAMASGGGAKVASAKGFMGGLSALKIGAFAAGAAVIAAGVGVGVTILNEDEAGPGPMVTAIQEFDFGNVSFTDTVQGTTAELVGGKGKPFDGDTNTEGYRLGDDPIVYTDADGDNDLDALVVLAQEGGNNIFEWPYIWLWEDGKAVQLPYPLADAGRCGNDFEPPGVNGGHFTLTRNIAIAVPTCAQPEYQDEKVEIAVEDGYPVTVSPHGAAASCIPAEFESLMEIVNYEPRIAPDEKAPPVDTADNFKKLELIYTTWDETRPVAWLRVRMIRNDDSVSCGWVPNNGLDE</sequence>
<accession>A0A841FG48</accession>
<comment type="caution">
    <text evidence="1">The sequence shown here is derived from an EMBL/GenBank/DDBJ whole genome shotgun (WGS) entry which is preliminary data.</text>
</comment>
<organism evidence="1 2">
    <name type="scientific">Phytomonospora endophytica</name>
    <dbReference type="NCBI Taxonomy" id="714109"/>
    <lineage>
        <taxon>Bacteria</taxon>
        <taxon>Bacillati</taxon>
        <taxon>Actinomycetota</taxon>
        <taxon>Actinomycetes</taxon>
        <taxon>Micromonosporales</taxon>
        <taxon>Micromonosporaceae</taxon>
        <taxon>Phytomonospora</taxon>
    </lineage>
</organism>
<reference evidence="1 2" key="1">
    <citation type="submission" date="2020-08" db="EMBL/GenBank/DDBJ databases">
        <title>Genomic Encyclopedia of Type Strains, Phase IV (KMG-IV): sequencing the most valuable type-strain genomes for metagenomic binning, comparative biology and taxonomic classification.</title>
        <authorList>
            <person name="Goeker M."/>
        </authorList>
    </citation>
    <scope>NUCLEOTIDE SEQUENCE [LARGE SCALE GENOMIC DNA]</scope>
    <source>
        <strain evidence="1 2">YIM 65646</strain>
    </source>
</reference>
<evidence type="ECO:0000313" key="2">
    <source>
        <dbReference type="Proteomes" id="UP000548476"/>
    </source>
</evidence>
<name>A0A841FG48_9ACTN</name>
<dbReference type="InterPro" id="IPR011009">
    <property type="entry name" value="Kinase-like_dom_sf"/>
</dbReference>
<gene>
    <name evidence="1" type="ORF">HNR73_003093</name>
</gene>